<reference evidence="2 3" key="1">
    <citation type="submission" date="2020-08" db="EMBL/GenBank/DDBJ databases">
        <title>Genomic Encyclopedia of Type Strains, Phase III (KMG-III): the genomes of soil and plant-associated and newly described type strains.</title>
        <authorList>
            <person name="Whitman W."/>
        </authorList>
    </citation>
    <scope>NUCLEOTIDE SEQUENCE [LARGE SCALE GENOMIC DNA]</scope>
    <source>
        <strain evidence="2 3">CECT 8640</strain>
    </source>
</reference>
<dbReference type="Gene3D" id="1.10.260.40">
    <property type="entry name" value="lambda repressor-like DNA-binding domains"/>
    <property type="match status" value="1"/>
</dbReference>
<comment type="caution">
    <text evidence="2">The sequence shown here is derived from an EMBL/GenBank/DDBJ whole genome shotgun (WGS) entry which is preliminary data.</text>
</comment>
<dbReference type="Pfam" id="PF13560">
    <property type="entry name" value="HTH_31"/>
    <property type="match status" value="1"/>
</dbReference>
<dbReference type="RefSeq" id="WP_184698358.1">
    <property type="nucleotide sequence ID" value="NZ_JACHJN010000015.1"/>
</dbReference>
<dbReference type="Proteomes" id="UP000547510">
    <property type="component" value="Unassembled WGS sequence"/>
</dbReference>
<dbReference type="InterPro" id="IPR043917">
    <property type="entry name" value="DUF5753"/>
</dbReference>
<evidence type="ECO:0000313" key="3">
    <source>
        <dbReference type="Proteomes" id="UP000547510"/>
    </source>
</evidence>
<name>A0A841CY60_9PSEU</name>
<accession>A0A841CY60</accession>
<evidence type="ECO:0000313" key="2">
    <source>
        <dbReference type="EMBL" id="MBB5960276.1"/>
    </source>
</evidence>
<dbReference type="SMART" id="SM00530">
    <property type="entry name" value="HTH_XRE"/>
    <property type="match status" value="1"/>
</dbReference>
<dbReference type="InterPro" id="IPR010982">
    <property type="entry name" value="Lambda_DNA-bd_dom_sf"/>
</dbReference>
<dbReference type="EMBL" id="JACHJN010000015">
    <property type="protein sequence ID" value="MBB5960276.1"/>
    <property type="molecule type" value="Genomic_DNA"/>
</dbReference>
<evidence type="ECO:0000259" key="1">
    <source>
        <dbReference type="PROSITE" id="PS50943"/>
    </source>
</evidence>
<dbReference type="AlphaFoldDB" id="A0A841CY60"/>
<dbReference type="PROSITE" id="PS50943">
    <property type="entry name" value="HTH_CROC1"/>
    <property type="match status" value="1"/>
</dbReference>
<dbReference type="SUPFAM" id="SSF47413">
    <property type="entry name" value="lambda repressor-like DNA-binding domains"/>
    <property type="match status" value="1"/>
</dbReference>
<feature type="domain" description="HTH cro/C1-type" evidence="1">
    <location>
        <begin position="17"/>
        <end position="71"/>
    </location>
</feature>
<sequence>MGEAVQTMPRRLLGGELKRLRLAAGKSLDESGALIGKDRSRLIKVEDGRSTLKANDLEQLLTFYGATARDRKKVLAMGVEARQRQPKRAYVDLLPGAHSRIADLEADATTISYYDRGVVPGLLQIPEYTEGLVAACDGVWWPTPSYEERARRVAFRLERQKLLPDKEFEFIFTDDALTTPVAGREVMRRQVEHLLGLVRRPNISLRLVESNDPWNPCPQGALVLLEFEGARRVGLLPVAYGPSMYLDDPTDTDSIDRGFQRLRKIALSEEESRSRLEAALEAT</sequence>
<dbReference type="Pfam" id="PF19054">
    <property type="entry name" value="DUF5753"/>
    <property type="match status" value="1"/>
</dbReference>
<protein>
    <submittedName>
        <fullName evidence="2">Transcriptional regulator with XRE-family HTH domain</fullName>
    </submittedName>
</protein>
<dbReference type="GO" id="GO:0003677">
    <property type="term" value="F:DNA binding"/>
    <property type="evidence" value="ECO:0007669"/>
    <property type="project" value="InterPro"/>
</dbReference>
<organism evidence="2 3">
    <name type="scientific">Saccharothrix tamanrassetensis</name>
    <dbReference type="NCBI Taxonomy" id="1051531"/>
    <lineage>
        <taxon>Bacteria</taxon>
        <taxon>Bacillati</taxon>
        <taxon>Actinomycetota</taxon>
        <taxon>Actinomycetes</taxon>
        <taxon>Pseudonocardiales</taxon>
        <taxon>Pseudonocardiaceae</taxon>
        <taxon>Saccharothrix</taxon>
    </lineage>
</organism>
<proteinExistence type="predicted"/>
<gene>
    <name evidence="2" type="ORF">FHS29_006899</name>
</gene>
<dbReference type="CDD" id="cd00093">
    <property type="entry name" value="HTH_XRE"/>
    <property type="match status" value="1"/>
</dbReference>
<keyword evidence="3" id="KW-1185">Reference proteome</keyword>
<dbReference type="InterPro" id="IPR001387">
    <property type="entry name" value="Cro/C1-type_HTH"/>
</dbReference>